<proteinExistence type="predicted"/>
<feature type="compositionally biased region" description="Basic and acidic residues" evidence="5">
    <location>
        <begin position="255"/>
        <end position="267"/>
    </location>
</feature>
<dbReference type="PANTHER" id="PTHR15549:SF30">
    <property type="entry name" value="MID2 DOMAIN-CONTAINING PROTEIN"/>
    <property type="match status" value="1"/>
</dbReference>
<organism evidence="7 8">
    <name type="scientific">Puccinia striiformis f. sp. tritici PST-78</name>
    <dbReference type="NCBI Taxonomy" id="1165861"/>
    <lineage>
        <taxon>Eukaryota</taxon>
        <taxon>Fungi</taxon>
        <taxon>Dikarya</taxon>
        <taxon>Basidiomycota</taxon>
        <taxon>Pucciniomycotina</taxon>
        <taxon>Pucciniomycetes</taxon>
        <taxon>Pucciniales</taxon>
        <taxon>Pucciniaceae</taxon>
        <taxon>Puccinia</taxon>
    </lineage>
</organism>
<dbReference type="GO" id="GO:0016020">
    <property type="term" value="C:membrane"/>
    <property type="evidence" value="ECO:0007669"/>
    <property type="project" value="UniProtKB-SubCell"/>
</dbReference>
<feature type="compositionally biased region" description="Low complexity" evidence="5">
    <location>
        <begin position="126"/>
        <end position="135"/>
    </location>
</feature>
<evidence type="ECO:0000256" key="2">
    <source>
        <dbReference type="ARBA" id="ARBA00022692"/>
    </source>
</evidence>
<feature type="region of interest" description="Disordered" evidence="5">
    <location>
        <begin position="361"/>
        <end position="384"/>
    </location>
</feature>
<gene>
    <name evidence="7" type="ORF">PSTG_00471</name>
</gene>
<accession>A0A0L0W558</accession>
<evidence type="ECO:0000256" key="3">
    <source>
        <dbReference type="ARBA" id="ARBA00022989"/>
    </source>
</evidence>
<keyword evidence="8" id="KW-1185">Reference proteome</keyword>
<keyword evidence="3 6" id="KW-1133">Transmembrane helix</keyword>
<name>A0A0L0W558_9BASI</name>
<keyword evidence="2 6" id="KW-0812">Transmembrane</keyword>
<feature type="region of interest" description="Disordered" evidence="5">
    <location>
        <begin position="322"/>
        <end position="348"/>
    </location>
</feature>
<dbReference type="STRING" id="1165861.A0A0L0W558"/>
<feature type="compositionally biased region" description="Polar residues" evidence="5">
    <location>
        <begin position="47"/>
        <end position="100"/>
    </location>
</feature>
<dbReference type="PANTHER" id="PTHR15549">
    <property type="entry name" value="PAIRED IMMUNOGLOBULIN-LIKE TYPE 2 RECEPTOR"/>
    <property type="match status" value="1"/>
</dbReference>
<dbReference type="EMBL" id="AJIL01000003">
    <property type="protein sequence ID" value="KNF06597.1"/>
    <property type="molecule type" value="Genomic_DNA"/>
</dbReference>
<feature type="region of interest" description="Disordered" evidence="5">
    <location>
        <begin position="243"/>
        <end position="283"/>
    </location>
</feature>
<dbReference type="GO" id="GO:0071944">
    <property type="term" value="C:cell periphery"/>
    <property type="evidence" value="ECO:0007669"/>
    <property type="project" value="UniProtKB-ARBA"/>
</dbReference>
<comment type="subcellular location">
    <subcellularLocation>
        <location evidence="1">Membrane</location>
        <topology evidence="1">Single-pass membrane protein</topology>
    </subcellularLocation>
</comment>
<evidence type="ECO:0000313" key="7">
    <source>
        <dbReference type="EMBL" id="KNF06597.1"/>
    </source>
</evidence>
<dbReference type="AlphaFoldDB" id="A0A0L0W558"/>
<evidence type="ECO:0000256" key="4">
    <source>
        <dbReference type="ARBA" id="ARBA00023136"/>
    </source>
</evidence>
<keyword evidence="4 6" id="KW-0472">Membrane</keyword>
<sequence>MASPQAVSPAALATASANPSANASASGNAKSPTASKPTAAEAASPISGPQATPASPQTITPPSQSNASIAESSPQHPATSQAAKSPPTIVSSPNPNQSAFPSAASHPKSIPETPGKSPATPNVDTSSDAPSSSSSLTGPVIGSVVALLVFIAAVVGGVWFLHRRRQKARMRQEATRMRSSNFGRFEPGELIHEKRGSIEATLEADLARLRKLDSNIPIVVDDYDAECPEPPVHHFVQPVPPLLVARKPSQRARNKSGDDRSKTRGYEQEPEPASPISPPYNEYNQPNEHDYICPPPTMEHGFPMPPESTVLVHTPGPNPVYQNDGTAHHPPAFFAPVPESSDDASRSDSINDFQRWASNQGHIEPSSFDQNNWPQSPSIDNSNRDVSPLYMAIQSSYSLPPLPPTVALPPLPTSRISTTPTDTNPLQFTIHNADIDANRKLITLSVEPSRDSKPEQNLGKPV</sequence>
<dbReference type="InterPro" id="IPR051694">
    <property type="entry name" value="Immunoregulatory_rcpt-like"/>
</dbReference>
<feature type="region of interest" description="Disordered" evidence="5">
    <location>
        <begin position="1"/>
        <end position="136"/>
    </location>
</feature>
<dbReference type="Proteomes" id="UP000054564">
    <property type="component" value="Unassembled WGS sequence"/>
</dbReference>
<reference evidence="8" key="1">
    <citation type="submission" date="2014-03" db="EMBL/GenBank/DDBJ databases">
        <title>The Genome Sequence of Puccinia striiformis f. sp. tritici PST-78.</title>
        <authorList>
            <consortium name="The Broad Institute Genome Sequencing Platform"/>
            <person name="Cuomo C."/>
            <person name="Hulbert S."/>
            <person name="Chen X."/>
            <person name="Walker B."/>
            <person name="Young S.K."/>
            <person name="Zeng Q."/>
            <person name="Gargeya S."/>
            <person name="Fitzgerald M."/>
            <person name="Haas B."/>
            <person name="Abouelleil A."/>
            <person name="Alvarado L."/>
            <person name="Arachchi H.M."/>
            <person name="Berlin A.M."/>
            <person name="Chapman S.B."/>
            <person name="Goldberg J."/>
            <person name="Griggs A."/>
            <person name="Gujja S."/>
            <person name="Hansen M."/>
            <person name="Howarth C."/>
            <person name="Imamovic A."/>
            <person name="Larimer J."/>
            <person name="McCowan C."/>
            <person name="Montmayeur A."/>
            <person name="Murphy C."/>
            <person name="Neiman D."/>
            <person name="Pearson M."/>
            <person name="Priest M."/>
            <person name="Roberts A."/>
            <person name="Saif S."/>
            <person name="Shea T."/>
            <person name="Sisk P."/>
            <person name="Sykes S."/>
            <person name="Wortman J."/>
            <person name="Nusbaum C."/>
            <person name="Birren B."/>
        </authorList>
    </citation>
    <scope>NUCLEOTIDE SEQUENCE [LARGE SCALE GENOMIC DNA]</scope>
    <source>
        <strain evidence="8">race PST-78</strain>
    </source>
</reference>
<evidence type="ECO:0000256" key="1">
    <source>
        <dbReference type="ARBA" id="ARBA00004167"/>
    </source>
</evidence>
<evidence type="ECO:0000256" key="5">
    <source>
        <dbReference type="SAM" id="MobiDB-lite"/>
    </source>
</evidence>
<feature type="transmembrane region" description="Helical" evidence="6">
    <location>
        <begin position="140"/>
        <end position="161"/>
    </location>
</feature>
<feature type="compositionally biased region" description="Low complexity" evidence="5">
    <location>
        <begin position="1"/>
        <end position="32"/>
    </location>
</feature>
<protein>
    <submittedName>
        <fullName evidence="7">Uncharacterized protein</fullName>
    </submittedName>
</protein>
<evidence type="ECO:0000256" key="6">
    <source>
        <dbReference type="SAM" id="Phobius"/>
    </source>
</evidence>
<evidence type="ECO:0000313" key="8">
    <source>
        <dbReference type="Proteomes" id="UP000054564"/>
    </source>
</evidence>
<comment type="caution">
    <text evidence="7">The sequence shown here is derived from an EMBL/GenBank/DDBJ whole genome shotgun (WGS) entry which is preliminary data.</text>
</comment>
<dbReference type="OrthoDB" id="2507634at2759"/>